<protein>
    <submittedName>
        <fullName evidence="2">Uncharacterized protein</fullName>
    </submittedName>
</protein>
<keyword evidence="1" id="KW-1133">Transmembrane helix</keyword>
<gene>
    <name evidence="2" type="ORF">SAMN04488060_2568</name>
</gene>
<dbReference type="STRING" id="604088.SAMN04488060_2568"/>
<proteinExistence type="predicted"/>
<name>A0A1I5PQQ7_9SPHN</name>
<evidence type="ECO:0000256" key="1">
    <source>
        <dbReference type="SAM" id="Phobius"/>
    </source>
</evidence>
<dbReference type="AlphaFoldDB" id="A0A1I5PQQ7"/>
<keyword evidence="1" id="KW-0812">Transmembrane</keyword>
<keyword evidence="1" id="KW-0472">Membrane</keyword>
<accession>A0A1I5PQQ7</accession>
<organism evidence="2 3">
    <name type="scientific">Qipengyuania nanhaisediminis</name>
    <dbReference type="NCBI Taxonomy" id="604088"/>
    <lineage>
        <taxon>Bacteria</taxon>
        <taxon>Pseudomonadati</taxon>
        <taxon>Pseudomonadota</taxon>
        <taxon>Alphaproteobacteria</taxon>
        <taxon>Sphingomonadales</taxon>
        <taxon>Erythrobacteraceae</taxon>
        <taxon>Qipengyuania</taxon>
    </lineage>
</organism>
<keyword evidence="3" id="KW-1185">Reference proteome</keyword>
<sequence length="90" mass="10147">MDWSLFFLGILMIFGSLSGFRRPEKDVHSVEGWQGRLRELKEGADEAYFEERRQLEAYPPPAHATAKNVRVLSMIGIASGVVLMIAAFFS</sequence>
<evidence type="ECO:0000313" key="2">
    <source>
        <dbReference type="EMBL" id="SFP36150.1"/>
    </source>
</evidence>
<dbReference type="RefSeq" id="WP_090482438.1">
    <property type="nucleotide sequence ID" value="NZ_FOWZ01000004.1"/>
</dbReference>
<dbReference type="EMBL" id="FOWZ01000004">
    <property type="protein sequence ID" value="SFP36150.1"/>
    <property type="molecule type" value="Genomic_DNA"/>
</dbReference>
<dbReference type="Proteomes" id="UP000199331">
    <property type="component" value="Unassembled WGS sequence"/>
</dbReference>
<reference evidence="3" key="1">
    <citation type="submission" date="2016-10" db="EMBL/GenBank/DDBJ databases">
        <authorList>
            <person name="Varghese N."/>
            <person name="Submissions S."/>
        </authorList>
    </citation>
    <scope>NUCLEOTIDE SEQUENCE [LARGE SCALE GENOMIC DNA]</scope>
    <source>
        <strain evidence="3">CGMCC 1.7715</strain>
    </source>
</reference>
<feature type="transmembrane region" description="Helical" evidence="1">
    <location>
        <begin position="69"/>
        <end position="89"/>
    </location>
</feature>
<dbReference type="OrthoDB" id="7510635at2"/>
<evidence type="ECO:0000313" key="3">
    <source>
        <dbReference type="Proteomes" id="UP000199331"/>
    </source>
</evidence>